<gene>
    <name evidence="2" type="ORF">JE024_37975</name>
</gene>
<evidence type="ECO:0000256" key="1">
    <source>
        <dbReference type="SAM" id="Phobius"/>
    </source>
</evidence>
<feature type="transmembrane region" description="Helical" evidence="1">
    <location>
        <begin position="20"/>
        <end position="41"/>
    </location>
</feature>
<dbReference type="EMBL" id="JAFEJA010000002">
    <property type="protein sequence ID" value="MBM9624355.1"/>
    <property type="molecule type" value="Genomic_DNA"/>
</dbReference>
<evidence type="ECO:0000313" key="3">
    <source>
        <dbReference type="Proteomes" id="UP000664109"/>
    </source>
</evidence>
<proteinExistence type="predicted"/>
<reference evidence="2 3" key="1">
    <citation type="journal article" date="2016" name="Arch. Microbiol.">
        <title>Streptomyces zhihengii sp. nov., isolated from rhizospheric soil of Psammosilene tunicoides.</title>
        <authorList>
            <person name="Huang M.J."/>
            <person name="Fei J.J."/>
            <person name="Salam N."/>
            <person name="Kim C.J."/>
            <person name="Hozzein W.N."/>
            <person name="Xiao M."/>
            <person name="Huang H.Q."/>
            <person name="Li W.J."/>
        </authorList>
    </citation>
    <scope>NUCLEOTIDE SEQUENCE [LARGE SCALE GENOMIC DNA]</scope>
    <source>
        <strain evidence="2 3">YIM T102</strain>
    </source>
</reference>
<protein>
    <submittedName>
        <fullName evidence="2">Uncharacterized protein</fullName>
    </submittedName>
</protein>
<sequence length="92" mass="9869">MQPEVGHDAMITASRGGAPAWLVLPLCAVLVLLGLALTFNFKGIPERLHQRQTAHRRTGFQSSYDLQRLGGVWLVLVGGGAFVATAWELATG</sequence>
<accession>A0ABS2V3N3</accession>
<evidence type="ECO:0000313" key="2">
    <source>
        <dbReference type="EMBL" id="MBM9624355.1"/>
    </source>
</evidence>
<keyword evidence="1" id="KW-1133">Transmembrane helix</keyword>
<keyword evidence="1" id="KW-0472">Membrane</keyword>
<keyword evidence="3" id="KW-1185">Reference proteome</keyword>
<comment type="caution">
    <text evidence="2">The sequence shown here is derived from an EMBL/GenBank/DDBJ whole genome shotgun (WGS) entry which is preliminary data.</text>
</comment>
<feature type="transmembrane region" description="Helical" evidence="1">
    <location>
        <begin position="66"/>
        <end position="87"/>
    </location>
</feature>
<name>A0ABS2V3N3_9ACTN</name>
<organism evidence="2 3">
    <name type="scientific">Streptomyces zhihengii</name>
    <dbReference type="NCBI Taxonomy" id="1818004"/>
    <lineage>
        <taxon>Bacteria</taxon>
        <taxon>Bacillati</taxon>
        <taxon>Actinomycetota</taxon>
        <taxon>Actinomycetes</taxon>
        <taxon>Kitasatosporales</taxon>
        <taxon>Streptomycetaceae</taxon>
        <taxon>Streptomyces</taxon>
    </lineage>
</organism>
<dbReference type="RefSeq" id="WP_205378363.1">
    <property type="nucleotide sequence ID" value="NZ_JAFEJA010000002.1"/>
</dbReference>
<keyword evidence="1" id="KW-0812">Transmembrane</keyword>
<dbReference type="Proteomes" id="UP000664109">
    <property type="component" value="Unassembled WGS sequence"/>
</dbReference>